<dbReference type="AlphaFoldDB" id="A0A7W2JV66"/>
<reference evidence="1 2" key="1">
    <citation type="submission" date="2020-07" db="EMBL/GenBank/DDBJ databases">
        <title>Diversity of carbapenemase encoding genes among Pseudomonas putida group clinical isolates in a tertiary Brazilian hospital.</title>
        <authorList>
            <person name="Alberto-Lei F."/>
            <person name="Nodari C.S."/>
            <person name="Streling A.P."/>
            <person name="Paulino J.T."/>
            <person name="Bessa-Neto F.O."/>
            <person name="Cayo R."/>
            <person name="Gales A.C."/>
        </authorList>
    </citation>
    <scope>NUCLEOTIDE SEQUENCE [LARGE SCALE GENOMIC DNA]</scope>
    <source>
        <strain evidence="1 2">14802</strain>
    </source>
</reference>
<evidence type="ECO:0000313" key="1">
    <source>
        <dbReference type="EMBL" id="MBA6065680.1"/>
    </source>
</evidence>
<gene>
    <name evidence="1" type="ORF">H4C75_13015</name>
</gene>
<evidence type="ECO:0000313" key="2">
    <source>
        <dbReference type="Proteomes" id="UP000541770"/>
    </source>
</evidence>
<dbReference type="PROSITE" id="PS51257">
    <property type="entry name" value="PROKAR_LIPOPROTEIN"/>
    <property type="match status" value="1"/>
</dbReference>
<proteinExistence type="predicted"/>
<dbReference type="EMBL" id="JACGDE010000008">
    <property type="protein sequence ID" value="MBA6065680.1"/>
    <property type="molecule type" value="Genomic_DNA"/>
</dbReference>
<protein>
    <submittedName>
        <fullName evidence="1">Uncharacterized protein</fullName>
    </submittedName>
</protein>
<dbReference type="Proteomes" id="UP000541770">
    <property type="component" value="Unassembled WGS sequence"/>
</dbReference>
<name>A0A7W2JV66_9PSED</name>
<organism evidence="1 2">
    <name type="scientific">Pseudomonas mosselii</name>
    <dbReference type="NCBI Taxonomy" id="78327"/>
    <lineage>
        <taxon>Bacteria</taxon>
        <taxon>Pseudomonadati</taxon>
        <taxon>Pseudomonadota</taxon>
        <taxon>Gammaproteobacteria</taxon>
        <taxon>Pseudomonadales</taxon>
        <taxon>Pseudomonadaceae</taxon>
        <taxon>Pseudomonas</taxon>
    </lineage>
</organism>
<dbReference type="RefSeq" id="WP_182323028.1">
    <property type="nucleotide sequence ID" value="NZ_JACGDE010000008.1"/>
</dbReference>
<sequence>MPNPTRTWQLVSLVLACALIAVLIQLHQPAPVNAQKGTSPTVNEITDCEHLALSPNARRAHERYSL</sequence>
<comment type="caution">
    <text evidence="1">The sequence shown here is derived from an EMBL/GenBank/DDBJ whole genome shotgun (WGS) entry which is preliminary data.</text>
</comment>
<accession>A0A7W2JV66</accession>